<protein>
    <recommendedName>
        <fullName evidence="1">SnoaL-like domain-containing protein</fullName>
    </recommendedName>
</protein>
<reference evidence="2" key="1">
    <citation type="submission" date="2021-06" db="EMBL/GenBank/DDBJ databases">
        <authorList>
            <person name="Arsene-Ploetze F."/>
        </authorList>
    </citation>
    <scope>NUCLEOTIDE SEQUENCE</scope>
    <source>
        <strain evidence="2">SBRY1</strain>
    </source>
</reference>
<gene>
    <name evidence="2" type="ORF">SBRY_110101</name>
</gene>
<evidence type="ECO:0000313" key="3">
    <source>
        <dbReference type="Proteomes" id="UP001153328"/>
    </source>
</evidence>
<feature type="domain" description="SnoaL-like" evidence="1">
    <location>
        <begin position="24"/>
        <end position="128"/>
    </location>
</feature>
<accession>A0A9W4E7Y5</accession>
<name>A0A9W4E7Y5_9ACTN</name>
<sequence>MGVAGGEARAAAEEFAAGLQAGHDRRDADVLNRQFAADVVWGTPYGALVDGYRQLHPIHVRFQQAGGAPAVRYEVRHVLAVGEDAVVAHIARLVLDADGRPRPLDADQGGQFSELAMYVLVRRDGRWWLAAGQNTPIRPGGAVAATP</sequence>
<organism evidence="2 3">
    <name type="scientific">Actinacidiphila bryophytorum</name>
    <dbReference type="NCBI Taxonomy" id="1436133"/>
    <lineage>
        <taxon>Bacteria</taxon>
        <taxon>Bacillati</taxon>
        <taxon>Actinomycetota</taxon>
        <taxon>Actinomycetes</taxon>
        <taxon>Kitasatosporales</taxon>
        <taxon>Streptomycetaceae</taxon>
        <taxon>Actinacidiphila</taxon>
    </lineage>
</organism>
<comment type="caution">
    <text evidence="2">The sequence shown here is derived from an EMBL/GenBank/DDBJ whole genome shotgun (WGS) entry which is preliminary data.</text>
</comment>
<dbReference type="AlphaFoldDB" id="A0A9W4E7Y5"/>
<dbReference type="Pfam" id="PF12680">
    <property type="entry name" value="SnoaL_2"/>
    <property type="match status" value="1"/>
</dbReference>
<dbReference type="EMBL" id="CAJVAX010000003">
    <property type="protein sequence ID" value="CAG7615730.1"/>
    <property type="molecule type" value="Genomic_DNA"/>
</dbReference>
<dbReference type="Proteomes" id="UP001153328">
    <property type="component" value="Unassembled WGS sequence"/>
</dbReference>
<proteinExistence type="predicted"/>
<dbReference type="InterPro" id="IPR037401">
    <property type="entry name" value="SnoaL-like"/>
</dbReference>
<evidence type="ECO:0000313" key="2">
    <source>
        <dbReference type="EMBL" id="CAG7615730.1"/>
    </source>
</evidence>
<dbReference type="Gene3D" id="3.10.450.50">
    <property type="match status" value="1"/>
</dbReference>
<dbReference type="InterPro" id="IPR032710">
    <property type="entry name" value="NTF2-like_dom_sf"/>
</dbReference>
<evidence type="ECO:0000259" key="1">
    <source>
        <dbReference type="Pfam" id="PF12680"/>
    </source>
</evidence>
<keyword evidence="3" id="KW-1185">Reference proteome</keyword>
<dbReference type="SUPFAM" id="SSF54427">
    <property type="entry name" value="NTF2-like"/>
    <property type="match status" value="1"/>
</dbReference>